<keyword evidence="3" id="KW-0378">Hydrolase</keyword>
<dbReference type="AlphaFoldDB" id="A0A9X4RCB6"/>
<keyword evidence="5" id="KW-0732">Signal</keyword>
<organism evidence="7 8">
    <name type="scientific">Speluncibacter jeojiensis</name>
    <dbReference type="NCBI Taxonomy" id="2710754"/>
    <lineage>
        <taxon>Bacteria</taxon>
        <taxon>Bacillati</taxon>
        <taxon>Actinomycetota</taxon>
        <taxon>Actinomycetes</taxon>
        <taxon>Mycobacteriales</taxon>
        <taxon>Speluncibacteraceae</taxon>
        <taxon>Speluncibacter</taxon>
    </lineage>
</organism>
<feature type="chain" id="PRO_5040995995" evidence="5">
    <location>
        <begin position="34"/>
        <end position="357"/>
    </location>
</feature>
<evidence type="ECO:0000313" key="7">
    <source>
        <dbReference type="EMBL" id="MDG3013403.1"/>
    </source>
</evidence>
<sequence>MASHRLKSSLRGVAAIGVLTACLATVTAPSSLADPAAHGPVPAVEPGTPSDAITQILQLSRQAEQTTEALHKAQDDLNARLAQQRDAQAKQASEHKLVEDAEAKVDRYRPTADLVATANYEGARINRLYALLISNSPQQLLDQMSALDQVTSDTKNQLDQYTGAVKLASDAEARAQSAADAARTAAGQVQAQRATLQAKQSDLQTQIDHIRDLYASMTGGERATLAGSLFPPGWTPAKIVPSSGVPFAALQVALTRIGDPYVWGATGPNQFDCSGLVQWAFKQVGISVPRTSEEQAQYGTPVALDDLQPGDIITFYSDASHVGIYVGDGMILHASTFGVPVKVQSMAAFPIHNARRF</sequence>
<gene>
    <name evidence="7" type="ORF">NVS88_02405</name>
</gene>
<accession>A0A9X4RCB6</accession>
<dbReference type="Proteomes" id="UP001152755">
    <property type="component" value="Unassembled WGS sequence"/>
</dbReference>
<comment type="similarity">
    <text evidence="1">Belongs to the peptidase C40 family.</text>
</comment>
<dbReference type="Gene3D" id="3.90.1720.10">
    <property type="entry name" value="endopeptidase domain like (from Nostoc punctiforme)"/>
    <property type="match status" value="1"/>
</dbReference>
<feature type="domain" description="NlpC/P60" evidence="6">
    <location>
        <begin position="243"/>
        <end position="357"/>
    </location>
</feature>
<dbReference type="InterPro" id="IPR051794">
    <property type="entry name" value="PG_Endopeptidase_C40"/>
</dbReference>
<name>A0A9X4RCB6_9ACTN</name>
<evidence type="ECO:0000256" key="2">
    <source>
        <dbReference type="ARBA" id="ARBA00022670"/>
    </source>
</evidence>
<evidence type="ECO:0000259" key="6">
    <source>
        <dbReference type="PROSITE" id="PS51935"/>
    </source>
</evidence>
<dbReference type="RefSeq" id="WP_332519063.1">
    <property type="nucleotide sequence ID" value="NZ_JANRHA010000001.1"/>
</dbReference>
<evidence type="ECO:0000256" key="5">
    <source>
        <dbReference type="SAM" id="SignalP"/>
    </source>
</evidence>
<dbReference type="EMBL" id="JANRHA010000001">
    <property type="protein sequence ID" value="MDG3013403.1"/>
    <property type="molecule type" value="Genomic_DNA"/>
</dbReference>
<evidence type="ECO:0000256" key="3">
    <source>
        <dbReference type="ARBA" id="ARBA00022801"/>
    </source>
</evidence>
<keyword evidence="8" id="KW-1185">Reference proteome</keyword>
<dbReference type="PANTHER" id="PTHR47359:SF3">
    <property type="entry name" value="NLP_P60 DOMAIN-CONTAINING PROTEIN-RELATED"/>
    <property type="match status" value="1"/>
</dbReference>
<comment type="caution">
    <text evidence="7">The sequence shown here is derived from an EMBL/GenBank/DDBJ whole genome shotgun (WGS) entry which is preliminary data.</text>
</comment>
<dbReference type="PANTHER" id="PTHR47359">
    <property type="entry name" value="PEPTIDOGLYCAN DL-ENDOPEPTIDASE CWLO"/>
    <property type="match status" value="1"/>
</dbReference>
<dbReference type="InterPro" id="IPR000064">
    <property type="entry name" value="NLP_P60_dom"/>
</dbReference>
<evidence type="ECO:0000313" key="8">
    <source>
        <dbReference type="Proteomes" id="UP001152755"/>
    </source>
</evidence>
<feature type="signal peptide" evidence="5">
    <location>
        <begin position="1"/>
        <end position="33"/>
    </location>
</feature>
<keyword evidence="4" id="KW-0788">Thiol protease</keyword>
<dbReference type="PROSITE" id="PS51935">
    <property type="entry name" value="NLPC_P60"/>
    <property type="match status" value="1"/>
</dbReference>
<evidence type="ECO:0000256" key="1">
    <source>
        <dbReference type="ARBA" id="ARBA00007074"/>
    </source>
</evidence>
<evidence type="ECO:0000256" key="4">
    <source>
        <dbReference type="ARBA" id="ARBA00022807"/>
    </source>
</evidence>
<dbReference type="SUPFAM" id="SSF54001">
    <property type="entry name" value="Cysteine proteinases"/>
    <property type="match status" value="1"/>
</dbReference>
<keyword evidence="2" id="KW-0645">Protease</keyword>
<proteinExistence type="inferred from homology"/>
<dbReference type="GO" id="GO:0008234">
    <property type="term" value="F:cysteine-type peptidase activity"/>
    <property type="evidence" value="ECO:0007669"/>
    <property type="project" value="UniProtKB-KW"/>
</dbReference>
<reference evidence="7" key="1">
    <citation type="submission" date="2022-08" db="EMBL/GenBank/DDBJ databases">
        <title>Genome analysis of Corynebacteriales strain.</title>
        <authorList>
            <person name="Lee S.D."/>
        </authorList>
    </citation>
    <scope>NUCLEOTIDE SEQUENCE</scope>
    <source>
        <strain evidence="7">D3-21</strain>
    </source>
</reference>
<protein>
    <submittedName>
        <fullName evidence="7">NlpC/P60 family protein</fullName>
    </submittedName>
</protein>
<dbReference type="Pfam" id="PF00877">
    <property type="entry name" value="NLPC_P60"/>
    <property type="match status" value="1"/>
</dbReference>
<dbReference type="InterPro" id="IPR038765">
    <property type="entry name" value="Papain-like_cys_pep_sf"/>
</dbReference>
<dbReference type="PROSITE" id="PS51257">
    <property type="entry name" value="PROKAR_LIPOPROTEIN"/>
    <property type="match status" value="1"/>
</dbReference>
<dbReference type="GO" id="GO:0006508">
    <property type="term" value="P:proteolysis"/>
    <property type="evidence" value="ECO:0007669"/>
    <property type="project" value="UniProtKB-KW"/>
</dbReference>